<organism evidence="4 5">
    <name type="scientific">Fuerstiella marisgermanici</name>
    <dbReference type="NCBI Taxonomy" id="1891926"/>
    <lineage>
        <taxon>Bacteria</taxon>
        <taxon>Pseudomonadati</taxon>
        <taxon>Planctomycetota</taxon>
        <taxon>Planctomycetia</taxon>
        <taxon>Planctomycetales</taxon>
        <taxon>Planctomycetaceae</taxon>
        <taxon>Fuerstiella</taxon>
    </lineage>
</organism>
<dbReference type="InterPro" id="IPR013320">
    <property type="entry name" value="ConA-like_dom_sf"/>
</dbReference>
<dbReference type="InterPro" id="IPR051918">
    <property type="entry name" value="STPP_CPPED1"/>
</dbReference>
<dbReference type="InterPro" id="IPR006558">
    <property type="entry name" value="LamG-like"/>
</dbReference>
<keyword evidence="2" id="KW-1015">Disulfide bond</keyword>
<keyword evidence="5" id="KW-1185">Reference proteome</keyword>
<dbReference type="SUPFAM" id="SSF49899">
    <property type="entry name" value="Concanavalin A-like lectins/glucanases"/>
    <property type="match status" value="1"/>
</dbReference>
<evidence type="ECO:0000313" key="5">
    <source>
        <dbReference type="Proteomes" id="UP000187735"/>
    </source>
</evidence>
<dbReference type="Pfam" id="PF13385">
    <property type="entry name" value="Laminin_G_3"/>
    <property type="match status" value="1"/>
</dbReference>
<dbReference type="EMBL" id="CP017641">
    <property type="protein sequence ID" value="APZ95241.1"/>
    <property type="molecule type" value="Genomic_DNA"/>
</dbReference>
<sequence>MPRDQHDKNFEMHFGPLWYSFQHKNCNFIVLYSDEGNPETGEKAFNKPESQKVSPEQFAFLQQALQRGKDNDHQFIFLHHPRWLQGNYGNDWGQRVHPLLKQAGNVTAVFAGHIHHMRYDPADGIEYVTLASVGAHIQSTVPEAGFLHQYHLVTVRPKQVALTAYPVGAAMNVREITGDMQAEVVGLAKQPLEISQRIKITDAGPQAAVLTAKVTNPTSKPIEFTVTPSSGDSHWMLFPSHVHGRLEPGKSQTVKLDAEYSTKTLDSSFRGIDLVLSRDYLAKTTRYRIPDTTTEVEFDLQISEPKDDVANQALLLDGKDDAMRIPAEKIKLPQGPFTVEGWINAASFSDRTAVFAKTQNSEYGIYASKGVPTATAHLGGKYVQVRSSRTLSTKQWHHLALVYDGKSLALFVDGNEEAREAVAPNSKRTTNGLPLFVGADPDGSGTPGSFFHGQVDEFRVSKAAVYTKNFTPNRRLKAEQDTVVMYNFDAAFGPIVFDKGPQKLHLQLNRGGKLTELAP</sequence>
<protein>
    <submittedName>
        <fullName evidence="4">Laminin G domain protein</fullName>
    </submittedName>
</protein>
<dbReference type="Gene3D" id="2.60.120.200">
    <property type="match status" value="1"/>
</dbReference>
<dbReference type="PANTHER" id="PTHR43143">
    <property type="entry name" value="METALLOPHOSPHOESTERASE, CALCINEURIN SUPERFAMILY"/>
    <property type="match status" value="1"/>
</dbReference>
<dbReference type="SMART" id="SM00560">
    <property type="entry name" value="LamGL"/>
    <property type="match status" value="1"/>
</dbReference>
<gene>
    <name evidence="4" type="ORF">Fuma_04897</name>
</gene>
<dbReference type="AlphaFoldDB" id="A0A1P8WMI3"/>
<reference evidence="4 5" key="1">
    <citation type="journal article" date="2016" name="Front. Microbiol.">
        <title>Fuerstia marisgermanicae gen. nov., sp. nov., an Unusual Member of the Phylum Planctomycetes from the German Wadden Sea.</title>
        <authorList>
            <person name="Kohn T."/>
            <person name="Heuer A."/>
            <person name="Jogler M."/>
            <person name="Vollmers J."/>
            <person name="Boedeker C."/>
            <person name="Bunk B."/>
            <person name="Rast P."/>
            <person name="Borchert D."/>
            <person name="Glockner I."/>
            <person name="Freese H.M."/>
            <person name="Klenk H.P."/>
            <person name="Overmann J."/>
            <person name="Kaster A.K."/>
            <person name="Rohde M."/>
            <person name="Wiegand S."/>
            <person name="Jogler C."/>
        </authorList>
    </citation>
    <scope>NUCLEOTIDE SEQUENCE [LARGE SCALE GENOMIC DNA]</scope>
    <source>
        <strain evidence="4 5">NH11</strain>
    </source>
</reference>
<dbReference type="OrthoDB" id="235808at2"/>
<proteinExistence type="predicted"/>
<dbReference type="STRING" id="1891926.Fuma_04897"/>
<evidence type="ECO:0000313" key="4">
    <source>
        <dbReference type="EMBL" id="APZ95241.1"/>
    </source>
</evidence>
<evidence type="ECO:0000259" key="3">
    <source>
        <dbReference type="SMART" id="SM00560"/>
    </source>
</evidence>
<keyword evidence="1" id="KW-0732">Signal</keyword>
<evidence type="ECO:0000256" key="1">
    <source>
        <dbReference type="ARBA" id="ARBA00022729"/>
    </source>
</evidence>
<dbReference type="SUPFAM" id="SSF56300">
    <property type="entry name" value="Metallo-dependent phosphatases"/>
    <property type="match status" value="1"/>
</dbReference>
<dbReference type="InterPro" id="IPR001791">
    <property type="entry name" value="Laminin_G"/>
</dbReference>
<dbReference type="InterPro" id="IPR029052">
    <property type="entry name" value="Metallo-depent_PP-like"/>
</dbReference>
<dbReference type="PANTHER" id="PTHR43143:SF1">
    <property type="entry name" value="SERINE_THREONINE-PROTEIN PHOSPHATASE CPPED1"/>
    <property type="match status" value="1"/>
</dbReference>
<feature type="domain" description="LamG-like jellyroll fold" evidence="3">
    <location>
        <begin position="335"/>
        <end position="468"/>
    </location>
</feature>
<dbReference type="KEGG" id="fmr:Fuma_04897"/>
<dbReference type="Gene3D" id="3.60.21.10">
    <property type="match status" value="1"/>
</dbReference>
<dbReference type="RefSeq" id="WP_077026431.1">
    <property type="nucleotide sequence ID" value="NZ_CP017641.1"/>
</dbReference>
<dbReference type="Proteomes" id="UP000187735">
    <property type="component" value="Chromosome"/>
</dbReference>
<name>A0A1P8WMI3_9PLAN</name>
<evidence type="ECO:0000256" key="2">
    <source>
        <dbReference type="ARBA" id="ARBA00023157"/>
    </source>
</evidence>
<dbReference type="CDD" id="cd00110">
    <property type="entry name" value="LamG"/>
    <property type="match status" value="1"/>
</dbReference>
<accession>A0A1P8WMI3</accession>